<organism evidence="1 2">
    <name type="scientific">Halocaridina rubra</name>
    <name type="common">Hawaiian red shrimp</name>
    <dbReference type="NCBI Taxonomy" id="373956"/>
    <lineage>
        <taxon>Eukaryota</taxon>
        <taxon>Metazoa</taxon>
        <taxon>Ecdysozoa</taxon>
        <taxon>Arthropoda</taxon>
        <taxon>Crustacea</taxon>
        <taxon>Multicrustacea</taxon>
        <taxon>Malacostraca</taxon>
        <taxon>Eumalacostraca</taxon>
        <taxon>Eucarida</taxon>
        <taxon>Decapoda</taxon>
        <taxon>Pleocyemata</taxon>
        <taxon>Caridea</taxon>
        <taxon>Atyoidea</taxon>
        <taxon>Atyidae</taxon>
        <taxon>Halocaridina</taxon>
    </lineage>
</organism>
<protein>
    <submittedName>
        <fullName evidence="1">Uncharacterized protein</fullName>
    </submittedName>
</protein>
<feature type="non-terminal residue" evidence="1">
    <location>
        <position position="1"/>
    </location>
</feature>
<reference evidence="1 2" key="1">
    <citation type="submission" date="2023-11" db="EMBL/GenBank/DDBJ databases">
        <title>Halocaridina rubra genome assembly.</title>
        <authorList>
            <person name="Smith C."/>
        </authorList>
    </citation>
    <scope>NUCLEOTIDE SEQUENCE [LARGE SCALE GENOMIC DNA]</scope>
    <source>
        <strain evidence="1">EP-1</strain>
        <tissue evidence="1">Whole</tissue>
    </source>
</reference>
<dbReference type="Proteomes" id="UP001381693">
    <property type="component" value="Unassembled WGS sequence"/>
</dbReference>
<dbReference type="EMBL" id="JAXCGZ010018105">
    <property type="protein sequence ID" value="KAK7067535.1"/>
    <property type="molecule type" value="Genomic_DNA"/>
</dbReference>
<evidence type="ECO:0000313" key="1">
    <source>
        <dbReference type="EMBL" id="KAK7067535.1"/>
    </source>
</evidence>
<comment type="caution">
    <text evidence="1">The sequence shown here is derived from an EMBL/GenBank/DDBJ whole genome shotgun (WGS) entry which is preliminary data.</text>
</comment>
<sequence length="114" mass="12813">KSRTIKEIVKNTFYNLHSSLGWTRQVITLGWGAEARRDDTTITLRDAARVKKKEREGRCYSTPPRLPLRKAQADGGSASAVCPLCTPKRKMCPVGRAQYQRIASPYSLRVVKGH</sequence>
<name>A0AAN8WWD5_HALRR</name>
<accession>A0AAN8WWD5</accession>
<evidence type="ECO:0000313" key="2">
    <source>
        <dbReference type="Proteomes" id="UP001381693"/>
    </source>
</evidence>
<proteinExistence type="predicted"/>
<gene>
    <name evidence="1" type="ORF">SK128_019552</name>
</gene>
<dbReference type="AlphaFoldDB" id="A0AAN8WWD5"/>
<keyword evidence="2" id="KW-1185">Reference proteome</keyword>